<keyword evidence="1" id="KW-0472">Membrane</keyword>
<dbReference type="PANTHER" id="PTHR38468">
    <property type="entry name" value="SLL0939 PROTEIN"/>
    <property type="match status" value="1"/>
</dbReference>
<reference evidence="2 3" key="1">
    <citation type="submission" date="2019-08" db="EMBL/GenBank/DDBJ databases">
        <authorList>
            <person name="Chen S.-C."/>
            <person name="Lai M.-C."/>
            <person name="You Y.-T."/>
        </authorList>
    </citation>
    <scope>NUCLEOTIDE SEQUENCE [LARGE SCALE GENOMIC DNA]</scope>
    <source>
        <strain evidence="2 3">P2F9704a</strain>
    </source>
</reference>
<gene>
    <name evidence="2" type="ORF">FTO68_01245</name>
</gene>
<feature type="transmembrane region" description="Helical" evidence="1">
    <location>
        <begin position="12"/>
        <end position="37"/>
    </location>
</feature>
<keyword evidence="1" id="KW-0812">Transmembrane</keyword>
<sequence length="124" mass="14129">MDYLHYVLDLFILLFEAIGAVMIIYGGVRGAIGFLRIEVLQHRTLSYDSIRRDFTNKLIFGLEFIIAADLLATIIAPSMEDVLLLGSIVAIRTALSYFLSKETLEYPMSDEYNSSMIKRIKNEQ</sequence>
<organism evidence="2 3">
    <name type="scientific">Methanocalculus taiwanensis</name>
    <dbReference type="NCBI Taxonomy" id="106207"/>
    <lineage>
        <taxon>Archaea</taxon>
        <taxon>Methanobacteriati</taxon>
        <taxon>Methanobacteriota</taxon>
        <taxon>Stenosarchaea group</taxon>
        <taxon>Methanomicrobia</taxon>
        <taxon>Methanomicrobiales</taxon>
        <taxon>Methanocalculaceae</taxon>
        <taxon>Methanocalculus</taxon>
    </lineage>
</organism>
<keyword evidence="1" id="KW-1133">Transmembrane helix</keyword>
<comment type="caution">
    <text evidence="2">The sequence shown here is derived from an EMBL/GenBank/DDBJ whole genome shotgun (WGS) entry which is preliminary data.</text>
</comment>
<feature type="transmembrane region" description="Helical" evidence="1">
    <location>
        <begin position="58"/>
        <end position="76"/>
    </location>
</feature>
<evidence type="ECO:0000256" key="1">
    <source>
        <dbReference type="SAM" id="Phobius"/>
    </source>
</evidence>
<evidence type="ECO:0000313" key="3">
    <source>
        <dbReference type="Proteomes" id="UP001524383"/>
    </source>
</evidence>
<feature type="transmembrane region" description="Helical" evidence="1">
    <location>
        <begin position="82"/>
        <end position="99"/>
    </location>
</feature>
<accession>A0ABD4TIN0</accession>
<keyword evidence="3" id="KW-1185">Reference proteome</keyword>
<dbReference type="InterPro" id="IPR012427">
    <property type="entry name" value="DUF1622"/>
</dbReference>
<dbReference type="EMBL" id="VOTZ01000002">
    <property type="protein sequence ID" value="MCQ1537618.1"/>
    <property type="molecule type" value="Genomic_DNA"/>
</dbReference>
<dbReference type="Proteomes" id="UP001524383">
    <property type="component" value="Unassembled WGS sequence"/>
</dbReference>
<dbReference type="Pfam" id="PF07784">
    <property type="entry name" value="DUF1622"/>
    <property type="match status" value="1"/>
</dbReference>
<dbReference type="AlphaFoldDB" id="A0ABD4TIN0"/>
<name>A0ABD4TIN0_9EURY</name>
<proteinExistence type="predicted"/>
<protein>
    <submittedName>
        <fullName evidence="2">DUF1622 domain-containing protein</fullName>
    </submittedName>
</protein>
<dbReference type="PANTHER" id="PTHR38468:SF1">
    <property type="entry name" value="SLL0939 PROTEIN"/>
    <property type="match status" value="1"/>
</dbReference>
<evidence type="ECO:0000313" key="2">
    <source>
        <dbReference type="EMBL" id="MCQ1537618.1"/>
    </source>
</evidence>